<evidence type="ECO:0000313" key="1">
    <source>
        <dbReference type="EMBL" id="SEO72802.1"/>
    </source>
</evidence>
<gene>
    <name evidence="1" type="ORF">SAMN04487948_104399</name>
</gene>
<dbReference type="AlphaFoldDB" id="A0A1H8S2J8"/>
<reference evidence="2" key="1">
    <citation type="submission" date="2016-10" db="EMBL/GenBank/DDBJ databases">
        <authorList>
            <person name="Varghese N."/>
            <person name="Submissions S."/>
        </authorList>
    </citation>
    <scope>NUCLEOTIDE SEQUENCE [LARGE SCALE GENOMIC DNA]</scope>
    <source>
        <strain evidence="2">CGMCC 1.10121</strain>
    </source>
</reference>
<keyword evidence="2" id="KW-1185">Reference proteome</keyword>
<organism evidence="1 2">
    <name type="scientific">Halogranum amylolyticum</name>
    <dbReference type="NCBI Taxonomy" id="660520"/>
    <lineage>
        <taxon>Archaea</taxon>
        <taxon>Methanobacteriati</taxon>
        <taxon>Methanobacteriota</taxon>
        <taxon>Stenosarchaea group</taxon>
        <taxon>Halobacteria</taxon>
        <taxon>Halobacteriales</taxon>
        <taxon>Haloferacaceae</taxon>
    </lineage>
</organism>
<proteinExistence type="predicted"/>
<dbReference type="RefSeq" id="WP_139246588.1">
    <property type="nucleotide sequence ID" value="NZ_FODV01000004.1"/>
</dbReference>
<accession>A0A1H8S2J8</accession>
<dbReference type="EMBL" id="FODV01000004">
    <property type="protein sequence ID" value="SEO72802.1"/>
    <property type="molecule type" value="Genomic_DNA"/>
</dbReference>
<sequence>MEQTPMVHAKRVSDVTSVVANHPRVVFAVAFLVVALCFQGTVSAETVTLVEPTAGHGASTGP</sequence>
<evidence type="ECO:0000313" key="2">
    <source>
        <dbReference type="Proteomes" id="UP000199126"/>
    </source>
</evidence>
<protein>
    <submittedName>
        <fullName evidence="1">Uncharacterized protein</fullName>
    </submittedName>
</protein>
<name>A0A1H8S2J8_9EURY</name>
<dbReference type="Proteomes" id="UP000199126">
    <property type="component" value="Unassembled WGS sequence"/>
</dbReference>